<dbReference type="PROSITE" id="PS51841">
    <property type="entry name" value="LTD"/>
    <property type="match status" value="1"/>
</dbReference>
<dbReference type="InterPro" id="IPR036691">
    <property type="entry name" value="Endo/exonu/phosph_ase_sf"/>
</dbReference>
<dbReference type="CDD" id="cd04486">
    <property type="entry name" value="YhcR_OBF_like"/>
    <property type="match status" value="1"/>
</dbReference>
<keyword evidence="3" id="KW-0255">Endonuclease</keyword>
<evidence type="ECO:0000256" key="1">
    <source>
        <dbReference type="SAM" id="SignalP"/>
    </source>
</evidence>
<feature type="chain" id="PRO_5045382295" evidence="1">
    <location>
        <begin position="21"/>
        <end position="912"/>
    </location>
</feature>
<dbReference type="InterPro" id="IPR001322">
    <property type="entry name" value="Lamin_tail_dom"/>
</dbReference>
<comment type="caution">
    <text evidence="3">The sequence shown here is derived from an EMBL/GenBank/DDBJ whole genome shotgun (WGS) entry which is preliminary data.</text>
</comment>
<feature type="domain" description="LTD" evidence="2">
    <location>
        <begin position="15"/>
        <end position="121"/>
    </location>
</feature>
<dbReference type="RefSeq" id="WP_169248121.1">
    <property type="nucleotide sequence ID" value="NZ_SPMZ01000016.1"/>
</dbReference>
<dbReference type="Proteomes" id="UP000760480">
    <property type="component" value="Unassembled WGS sequence"/>
</dbReference>
<evidence type="ECO:0000313" key="4">
    <source>
        <dbReference type="Proteomes" id="UP000760480"/>
    </source>
</evidence>
<dbReference type="GO" id="GO:0004519">
    <property type="term" value="F:endonuclease activity"/>
    <property type="evidence" value="ECO:0007669"/>
    <property type="project" value="UniProtKB-KW"/>
</dbReference>
<reference evidence="3 4" key="1">
    <citation type="submission" date="2019-03" db="EMBL/GenBank/DDBJ databases">
        <title>Metabolic reconstructions from genomes of highly enriched 'Candidatus Accumulibacter' and 'Candidatus Competibacter' bioreactor populations.</title>
        <authorList>
            <person name="Annavajhala M.K."/>
            <person name="Welles L."/>
            <person name="Abbas B."/>
            <person name="Sorokin D."/>
            <person name="Park H."/>
            <person name="Van Loosdrecht M."/>
            <person name="Chandran K."/>
        </authorList>
    </citation>
    <scope>NUCLEOTIDE SEQUENCE [LARGE SCALE GENOMIC DNA]</scope>
    <source>
        <strain evidence="3 4">SBR_G</strain>
    </source>
</reference>
<dbReference type="InterPro" id="IPR047971">
    <property type="entry name" value="ExeM-like"/>
</dbReference>
<dbReference type="PANTHER" id="PTHR42834">
    <property type="entry name" value="ENDONUCLEASE/EXONUCLEASE/PHOSPHATASE FAMILY PROTEIN (AFU_ORTHOLOGUE AFUA_3G09210)"/>
    <property type="match status" value="1"/>
</dbReference>
<evidence type="ECO:0000259" key="2">
    <source>
        <dbReference type="PROSITE" id="PS51841"/>
    </source>
</evidence>
<dbReference type="CDD" id="cd10283">
    <property type="entry name" value="MnuA_DNase1-like"/>
    <property type="match status" value="1"/>
</dbReference>
<dbReference type="NCBIfam" id="NF033681">
    <property type="entry name" value="ExeM_NucH_DNase"/>
    <property type="match status" value="1"/>
</dbReference>
<dbReference type="InterPro" id="IPR005135">
    <property type="entry name" value="Endo/exonuclease/phosphatase"/>
</dbReference>
<organism evidence="3 4">
    <name type="scientific">Candidatus Competibacter phosphatis</name>
    <dbReference type="NCBI Taxonomy" id="221280"/>
    <lineage>
        <taxon>Bacteria</taxon>
        <taxon>Pseudomonadati</taxon>
        <taxon>Pseudomonadota</taxon>
        <taxon>Gammaproteobacteria</taxon>
        <taxon>Candidatus Competibacteraceae</taxon>
        <taxon>Candidatus Competibacter</taxon>
    </lineage>
</organism>
<keyword evidence="3" id="KW-0540">Nuclease</keyword>
<name>A0ABX1TJD9_9GAMM</name>
<dbReference type="Pfam" id="PF03372">
    <property type="entry name" value="Exo_endo_phos"/>
    <property type="match status" value="1"/>
</dbReference>
<feature type="signal peptide" evidence="1">
    <location>
        <begin position="1"/>
        <end position="20"/>
    </location>
</feature>
<keyword evidence="3" id="KW-0378">Hydrolase</keyword>
<proteinExistence type="predicted"/>
<gene>
    <name evidence="3" type="ORF">E4P82_06405</name>
</gene>
<dbReference type="Gene3D" id="3.60.10.10">
    <property type="entry name" value="Endonuclease/exonuclease/phosphatase"/>
    <property type="match status" value="1"/>
</dbReference>
<dbReference type="PANTHER" id="PTHR42834:SF1">
    <property type="entry name" value="ENDONUCLEASE_EXONUCLEASE_PHOSPHATASE FAMILY PROTEIN (AFU_ORTHOLOGUE AFUA_3G09210)"/>
    <property type="match status" value="1"/>
</dbReference>
<dbReference type="EMBL" id="SPMZ01000016">
    <property type="protein sequence ID" value="NMQ18871.1"/>
    <property type="molecule type" value="Genomic_DNA"/>
</dbReference>
<keyword evidence="1" id="KW-0732">Signal</keyword>
<dbReference type="SUPFAM" id="SSF56219">
    <property type="entry name" value="DNase I-like"/>
    <property type="match status" value="1"/>
</dbReference>
<accession>A0ABX1TJD9</accession>
<sequence>MSVRIWTGIGLTLLAPSVLAASSVFISEFHYDNASTDTGEFIEVTGPAGTDLTGWSLVLYNGNGGAAYDTASLSGVIPDQCSGSGTVAVDYPSNGIQNGAPDGIALVDASGAVVQFLSYEGTFTAVGGPADGLTSTDIGVNEGGSDPIGLSLQLTDSGWQAPAANTKGACNTGGTPPPPVACNLSATPIGLIQGSGAAFDPAHGGQQTVRGVVVGDYEGSSPNLQGFYLQNLPADADGDPATSDAIFVYNGASDSVSLGEIVQVTGTVSEYQDQTQLSNPVIANCDATGSVDPVDIDMPFASADALERFEGMLVRFPQTLFVTEHYQLGRFGQVVMSAGDRLPQPTNIALPGSDAAAVQATNDLNRIIVDDDSNGQNPDPIRFGRGGNPLSAANTLRGGDTATGLVGVMTYTWAGNSASGNAYRLRPVGALGGGVPNFQPVDPRPAAVPSVGGSLKVASFNVLNYFVTLDYASGDPLDNACGPSRDQECRGADSTTEFERQRAKLIAALTKLDADVAGLIELENTDGAEPLADIVDGLNAQVGTGTYAYIDTGTIGGDAIKVGLIYKPGVVVPVGIYKILDSGEDGRFIDTKNRPALAQTFQQTATGGKLTVVVNHLKSKGSDCNDVGDPDLGDGQGNCNVTRTQAALALIDWLNSDPTGSGDPDLLILGDLNAYAKEDPVRVLEDAGYVDLAPKFLGADAYSYVFDGQWGSLDHALASASLSAQVTGTAEYHINADEPSVLDYNTEFKSTSQQTSLYAADEFRVSDHDPVVVGLNLETASAVPVAFGGFGVDQLRINLRLKTLFLVSHFTLGGESDGIDPTTEPVTLTVAGYTATIPAGTFRKGRLGVYSYVGKIDDVWIEALITPLGGNRFGFQAAAYGTNLAGTTNPVTVELAIGNDGGKSSIDNAVIR</sequence>
<protein>
    <submittedName>
        <fullName evidence="3">ExeM/NucH family extracellular endonuclease</fullName>
    </submittedName>
</protein>
<evidence type="ECO:0000313" key="3">
    <source>
        <dbReference type="EMBL" id="NMQ18871.1"/>
    </source>
</evidence>
<keyword evidence="4" id="KW-1185">Reference proteome</keyword>